<comment type="pathway">
    <text evidence="2">Secondary metabolite biosynthesis.</text>
</comment>
<comment type="caution">
    <text evidence="10">The sequence shown here is derived from an EMBL/GenBank/DDBJ whole genome shotgun (WGS) entry which is preliminary data.</text>
</comment>
<feature type="transmembrane region" description="Helical" evidence="8">
    <location>
        <begin position="80"/>
        <end position="104"/>
    </location>
</feature>
<dbReference type="GO" id="GO:0008374">
    <property type="term" value="F:O-acyltransferase activity"/>
    <property type="evidence" value="ECO:0007669"/>
    <property type="project" value="InterPro"/>
</dbReference>
<evidence type="ECO:0000259" key="9">
    <source>
        <dbReference type="Pfam" id="PF13813"/>
    </source>
</evidence>
<feature type="domain" description="Wax synthase" evidence="9">
    <location>
        <begin position="264"/>
        <end position="327"/>
    </location>
</feature>
<keyword evidence="7 8" id="KW-0472">Membrane</keyword>
<gene>
    <name evidence="10" type="ORF">SEMRO_1676_G290480.1</name>
</gene>
<dbReference type="InterPro" id="IPR044851">
    <property type="entry name" value="Wax_synthase"/>
</dbReference>
<proteinExistence type="inferred from homology"/>
<evidence type="ECO:0000256" key="4">
    <source>
        <dbReference type="ARBA" id="ARBA00022679"/>
    </source>
</evidence>
<evidence type="ECO:0000256" key="2">
    <source>
        <dbReference type="ARBA" id="ARBA00005179"/>
    </source>
</evidence>
<evidence type="ECO:0000256" key="6">
    <source>
        <dbReference type="ARBA" id="ARBA00022989"/>
    </source>
</evidence>
<dbReference type="GO" id="GO:0016020">
    <property type="term" value="C:membrane"/>
    <property type="evidence" value="ECO:0007669"/>
    <property type="project" value="UniProtKB-SubCell"/>
</dbReference>
<keyword evidence="4" id="KW-0808">Transferase</keyword>
<dbReference type="Proteomes" id="UP001153069">
    <property type="component" value="Unassembled WGS sequence"/>
</dbReference>
<dbReference type="GO" id="GO:0006629">
    <property type="term" value="P:lipid metabolic process"/>
    <property type="evidence" value="ECO:0007669"/>
    <property type="project" value="InterPro"/>
</dbReference>
<sequence length="426" mass="48717">MTTVEALKTYFMESSPHMWTRDIREPSYTFEFQGQEWGLYLTNVVGWVELLAFSALQGMLVTLLSAFVYKMILQKQGTWIAYLSCFTIAMPALYLIPLGMFYLLNIRNQFFRFCIGTIIPVTCLFKTTTTAFGFAPKYATTSLKAFAFYYSVPLPMERSEKLDKYEPNSVAEVVNQLTGFVQMFIAMGFMITFYSLIPDIMPPMGLGEPPAEYYTIADIFKPKSQLRNFLYLWFMCPLVTSCGYGFMAAQNVVTGVKACSVMDNPFFTTRSYTMFWGGKWNLMIHQVLKSGVYLPVRKYFPKHIAMLSTFAASGLFHEALLWMFMLPLDDSNKCWSDPNARHTTVDCYLPRPFTTSLFFLWHAGGIAVEYSPLVKHATFWDSIPTPICSVLLIASGSVLAHYFTEPYWNSLCFENAMVLFTFAKPL</sequence>
<comment type="similarity">
    <text evidence="3">Belongs to the wax synthase family.</text>
</comment>
<keyword evidence="5 8" id="KW-0812">Transmembrane</keyword>
<evidence type="ECO:0000256" key="1">
    <source>
        <dbReference type="ARBA" id="ARBA00004141"/>
    </source>
</evidence>
<feature type="transmembrane region" description="Helical" evidence="8">
    <location>
        <begin position="110"/>
        <end position="126"/>
    </location>
</feature>
<keyword evidence="11" id="KW-1185">Reference proteome</keyword>
<name>A0A9N8ETX8_9STRA</name>
<dbReference type="EMBL" id="CAICTM010001674">
    <property type="protein sequence ID" value="CAB9525439.1"/>
    <property type="molecule type" value="Genomic_DNA"/>
</dbReference>
<evidence type="ECO:0000256" key="3">
    <source>
        <dbReference type="ARBA" id="ARBA00007282"/>
    </source>
</evidence>
<feature type="transmembrane region" description="Helical" evidence="8">
    <location>
        <begin position="44"/>
        <end position="68"/>
    </location>
</feature>
<dbReference type="OrthoDB" id="42845at2759"/>
<dbReference type="AlphaFoldDB" id="A0A9N8ETX8"/>
<dbReference type="InterPro" id="IPR032805">
    <property type="entry name" value="Wax_synthase_dom"/>
</dbReference>
<evidence type="ECO:0000313" key="10">
    <source>
        <dbReference type="EMBL" id="CAB9525439.1"/>
    </source>
</evidence>
<dbReference type="Pfam" id="PF13813">
    <property type="entry name" value="MBOAT_2"/>
    <property type="match status" value="1"/>
</dbReference>
<organism evidence="10 11">
    <name type="scientific">Seminavis robusta</name>
    <dbReference type="NCBI Taxonomy" id="568900"/>
    <lineage>
        <taxon>Eukaryota</taxon>
        <taxon>Sar</taxon>
        <taxon>Stramenopiles</taxon>
        <taxon>Ochrophyta</taxon>
        <taxon>Bacillariophyta</taxon>
        <taxon>Bacillariophyceae</taxon>
        <taxon>Bacillariophycidae</taxon>
        <taxon>Naviculales</taxon>
        <taxon>Naviculaceae</taxon>
        <taxon>Seminavis</taxon>
    </lineage>
</organism>
<evidence type="ECO:0000256" key="8">
    <source>
        <dbReference type="SAM" id="Phobius"/>
    </source>
</evidence>
<dbReference type="PANTHER" id="PTHR31595">
    <property type="entry name" value="LONG-CHAIN-ALCOHOL O-FATTY-ACYLTRANSFERASE 3-RELATED"/>
    <property type="match status" value="1"/>
</dbReference>
<feature type="transmembrane region" description="Helical" evidence="8">
    <location>
        <begin position="176"/>
        <end position="197"/>
    </location>
</feature>
<evidence type="ECO:0000256" key="5">
    <source>
        <dbReference type="ARBA" id="ARBA00022692"/>
    </source>
</evidence>
<dbReference type="PANTHER" id="PTHR31595:SF57">
    <property type="entry name" value="OS04G0481900 PROTEIN"/>
    <property type="match status" value="1"/>
</dbReference>
<evidence type="ECO:0000256" key="7">
    <source>
        <dbReference type="ARBA" id="ARBA00023136"/>
    </source>
</evidence>
<feature type="transmembrane region" description="Helical" evidence="8">
    <location>
        <begin position="229"/>
        <end position="247"/>
    </location>
</feature>
<accession>A0A9N8ETX8</accession>
<keyword evidence="6 8" id="KW-1133">Transmembrane helix</keyword>
<feature type="transmembrane region" description="Helical" evidence="8">
    <location>
        <begin position="304"/>
        <end position="326"/>
    </location>
</feature>
<protein>
    <submittedName>
        <fullName evidence="10">Long-chain-alcohol O-fatty-acyltransferase</fullName>
    </submittedName>
</protein>
<reference evidence="10" key="1">
    <citation type="submission" date="2020-06" db="EMBL/GenBank/DDBJ databases">
        <authorList>
            <consortium name="Plant Systems Biology data submission"/>
        </authorList>
    </citation>
    <scope>NUCLEOTIDE SEQUENCE</scope>
    <source>
        <strain evidence="10">D6</strain>
    </source>
</reference>
<comment type="subcellular location">
    <subcellularLocation>
        <location evidence="1">Membrane</location>
        <topology evidence="1">Multi-pass membrane protein</topology>
    </subcellularLocation>
</comment>
<evidence type="ECO:0000313" key="11">
    <source>
        <dbReference type="Proteomes" id="UP001153069"/>
    </source>
</evidence>